<feature type="compositionally biased region" description="Polar residues" evidence="1">
    <location>
        <begin position="24"/>
        <end position="37"/>
    </location>
</feature>
<protein>
    <submittedName>
        <fullName evidence="2">Uncharacterized protein</fullName>
    </submittedName>
</protein>
<evidence type="ECO:0000313" key="3">
    <source>
        <dbReference type="Proteomes" id="UP000184330"/>
    </source>
</evidence>
<evidence type="ECO:0000313" key="2">
    <source>
        <dbReference type="EMBL" id="CZR57998.1"/>
    </source>
</evidence>
<feature type="region of interest" description="Disordered" evidence="1">
    <location>
        <begin position="286"/>
        <end position="329"/>
    </location>
</feature>
<accession>A0A1L7WYZ9</accession>
<dbReference type="AlphaFoldDB" id="A0A1L7WYZ9"/>
<feature type="compositionally biased region" description="Polar residues" evidence="1">
    <location>
        <begin position="317"/>
        <end position="327"/>
    </location>
</feature>
<gene>
    <name evidence="2" type="ORF">PAC_07888</name>
</gene>
<organism evidence="2 3">
    <name type="scientific">Phialocephala subalpina</name>
    <dbReference type="NCBI Taxonomy" id="576137"/>
    <lineage>
        <taxon>Eukaryota</taxon>
        <taxon>Fungi</taxon>
        <taxon>Dikarya</taxon>
        <taxon>Ascomycota</taxon>
        <taxon>Pezizomycotina</taxon>
        <taxon>Leotiomycetes</taxon>
        <taxon>Helotiales</taxon>
        <taxon>Mollisiaceae</taxon>
        <taxon>Phialocephala</taxon>
        <taxon>Phialocephala fortinii species complex</taxon>
    </lineage>
</organism>
<feature type="region of interest" description="Disordered" evidence="1">
    <location>
        <begin position="359"/>
        <end position="381"/>
    </location>
</feature>
<feature type="compositionally biased region" description="Basic and acidic residues" evidence="1">
    <location>
        <begin position="217"/>
        <end position="229"/>
    </location>
</feature>
<name>A0A1L7WYZ9_9HELO</name>
<feature type="compositionally biased region" description="Basic and acidic residues" evidence="1">
    <location>
        <begin position="176"/>
        <end position="197"/>
    </location>
</feature>
<feature type="region of interest" description="Disordered" evidence="1">
    <location>
        <begin position="176"/>
        <end position="246"/>
    </location>
</feature>
<feature type="region of interest" description="Disordered" evidence="1">
    <location>
        <begin position="1"/>
        <end position="71"/>
    </location>
</feature>
<dbReference type="EMBL" id="FJOG01000011">
    <property type="protein sequence ID" value="CZR57998.1"/>
    <property type="molecule type" value="Genomic_DNA"/>
</dbReference>
<dbReference type="OrthoDB" id="3546685at2759"/>
<sequence length="554" mass="62361">MSSTTKKGRKELVIEHITYDATHQPMNPYTPASTSAEMGSRISSSRRSQLRNSSEQVSSRAPKSLAERQVTQWPSADLRVATADLATFVLQKEREERAVRKRGKIAAKANSSGRYLSLPDEKSSTATKVTPGLRRKEKFSEVVMAELNCLSQEDEEHPLVAHDANMQRFEEIRRAIKEGKMERVVPPRTEAEKERLAPHRHSVTRPSSSRSAPATDTKPKAKAPKDRKPADHRKNRSSGSKLAAYLEKGKEIQSKFPSPFSHLNYPSFSLSRKASVSSSTSSFYCIGEDEEEQRSNNDAIKALKTRQNENRKRLSGDGTSPWAQPSNDKCRLCRKAGTQGVRGLCSECEKDLLRPKTTVGLGISFPDSEEEIKPTPPLKDQKTLSIRKSNDRNYLLHVPDDDDDEWEDERPITPIKDDIRLARVDAGSKPSISSVSPRIFSQRAEIEEEEDSDAETVKRWNSGPFAPVPKESKNLFEKWSAVYQNGDYRQFQAEDRTPLIPTAQKRSPGMQKLSPNAHQKSARDSSFYDFWGELLEDGKSDSSKSTIKSLRTRK</sequence>
<feature type="region of interest" description="Disordered" evidence="1">
    <location>
        <begin position="490"/>
        <end position="523"/>
    </location>
</feature>
<keyword evidence="3" id="KW-1185">Reference proteome</keyword>
<dbReference type="Proteomes" id="UP000184330">
    <property type="component" value="Unassembled WGS sequence"/>
</dbReference>
<feature type="region of interest" description="Disordered" evidence="1">
    <location>
        <begin position="108"/>
        <end position="132"/>
    </location>
</feature>
<reference evidence="2 3" key="1">
    <citation type="submission" date="2016-03" db="EMBL/GenBank/DDBJ databases">
        <authorList>
            <person name="Ploux O."/>
        </authorList>
    </citation>
    <scope>NUCLEOTIDE SEQUENCE [LARGE SCALE GENOMIC DNA]</scope>
    <source>
        <strain evidence="2 3">UAMH 11012</strain>
    </source>
</reference>
<feature type="region of interest" description="Disordered" evidence="1">
    <location>
        <begin position="426"/>
        <end position="467"/>
    </location>
</feature>
<proteinExistence type="predicted"/>
<feature type="compositionally biased region" description="Basic and acidic residues" evidence="1">
    <location>
        <begin position="306"/>
        <end position="315"/>
    </location>
</feature>
<evidence type="ECO:0000256" key="1">
    <source>
        <dbReference type="SAM" id="MobiDB-lite"/>
    </source>
</evidence>
<feature type="compositionally biased region" description="Low complexity" evidence="1">
    <location>
        <begin position="40"/>
        <end position="54"/>
    </location>
</feature>